<gene>
    <name evidence="1" type="ORF">C2G38_2155760</name>
</gene>
<dbReference type="EMBL" id="QKWP01000042">
    <property type="protein sequence ID" value="RIB29252.1"/>
    <property type="molecule type" value="Genomic_DNA"/>
</dbReference>
<dbReference type="OrthoDB" id="2310764at2759"/>
<accession>A0A397W5D4</accession>
<proteinExistence type="predicted"/>
<dbReference type="AlphaFoldDB" id="A0A397W5D4"/>
<dbReference type="Proteomes" id="UP000266673">
    <property type="component" value="Unassembled WGS sequence"/>
</dbReference>
<reference evidence="1 2" key="1">
    <citation type="submission" date="2018-06" db="EMBL/GenBank/DDBJ databases">
        <title>Comparative genomics reveals the genomic features of Rhizophagus irregularis, R. cerebriforme, R. diaphanum and Gigaspora rosea, and their symbiotic lifestyle signature.</title>
        <authorList>
            <person name="Morin E."/>
            <person name="San Clemente H."/>
            <person name="Chen E.C.H."/>
            <person name="De La Providencia I."/>
            <person name="Hainaut M."/>
            <person name="Kuo A."/>
            <person name="Kohler A."/>
            <person name="Murat C."/>
            <person name="Tang N."/>
            <person name="Roy S."/>
            <person name="Loubradou J."/>
            <person name="Henrissat B."/>
            <person name="Grigoriev I.V."/>
            <person name="Corradi N."/>
            <person name="Roux C."/>
            <person name="Martin F.M."/>
        </authorList>
    </citation>
    <scope>NUCLEOTIDE SEQUENCE [LARGE SCALE GENOMIC DNA]</scope>
    <source>
        <strain evidence="1 2">DAOM 194757</strain>
    </source>
</reference>
<keyword evidence="2" id="KW-1185">Reference proteome</keyword>
<organism evidence="1 2">
    <name type="scientific">Gigaspora rosea</name>
    <dbReference type="NCBI Taxonomy" id="44941"/>
    <lineage>
        <taxon>Eukaryota</taxon>
        <taxon>Fungi</taxon>
        <taxon>Fungi incertae sedis</taxon>
        <taxon>Mucoromycota</taxon>
        <taxon>Glomeromycotina</taxon>
        <taxon>Glomeromycetes</taxon>
        <taxon>Diversisporales</taxon>
        <taxon>Gigasporaceae</taxon>
        <taxon>Gigaspora</taxon>
    </lineage>
</organism>
<evidence type="ECO:0000313" key="2">
    <source>
        <dbReference type="Proteomes" id="UP000266673"/>
    </source>
</evidence>
<protein>
    <submittedName>
        <fullName evidence="1">Uncharacterized protein</fullName>
    </submittedName>
</protein>
<comment type="caution">
    <text evidence="1">The sequence shown here is derived from an EMBL/GenBank/DDBJ whole genome shotgun (WGS) entry which is preliminary data.</text>
</comment>
<name>A0A397W5D4_9GLOM</name>
<evidence type="ECO:0000313" key="1">
    <source>
        <dbReference type="EMBL" id="RIB29252.1"/>
    </source>
</evidence>
<sequence>MHDPGYRSTDPAWFPSPKIIEREELDNSTVPAGATGVPKRRIKRSVRMVIKKDTKTFIKLNAAIYIELALKKMNWRRLQKSLQVKAQSIPMATNELLIQQDLLATEPTFVVPAPCPYDKTQGIATQLALTYDEVKRAKARGRRIDTLVYSFYFGA</sequence>